<keyword evidence="1" id="KW-0812">Transmembrane</keyword>
<evidence type="ECO:0000313" key="3">
    <source>
        <dbReference type="Proteomes" id="UP001499988"/>
    </source>
</evidence>
<gene>
    <name evidence="2" type="ORF">GCM10023333_13560</name>
</gene>
<dbReference type="EMBL" id="BAABJZ010000017">
    <property type="protein sequence ID" value="GAA4880635.1"/>
    <property type="molecule type" value="Genomic_DNA"/>
</dbReference>
<protein>
    <submittedName>
        <fullName evidence="2">Uncharacterized protein</fullName>
    </submittedName>
</protein>
<keyword evidence="1" id="KW-1133">Transmembrane helix</keyword>
<evidence type="ECO:0000256" key="1">
    <source>
        <dbReference type="SAM" id="Phobius"/>
    </source>
</evidence>
<keyword evidence="1" id="KW-0472">Membrane</keyword>
<keyword evidence="3" id="KW-1185">Reference proteome</keyword>
<reference evidence="3" key="1">
    <citation type="journal article" date="2019" name="Int. J. Syst. Evol. Microbiol.">
        <title>The Global Catalogue of Microorganisms (GCM) 10K type strain sequencing project: providing services to taxonomists for standard genome sequencing and annotation.</title>
        <authorList>
            <consortium name="The Broad Institute Genomics Platform"/>
            <consortium name="The Broad Institute Genome Sequencing Center for Infectious Disease"/>
            <person name="Wu L."/>
            <person name="Ma J."/>
        </authorList>
    </citation>
    <scope>NUCLEOTIDE SEQUENCE [LARGE SCALE GENOMIC DNA]</scope>
    <source>
        <strain evidence="3">JCM 18401</strain>
    </source>
</reference>
<feature type="transmembrane region" description="Helical" evidence="1">
    <location>
        <begin position="34"/>
        <end position="54"/>
    </location>
</feature>
<name>A0ABP9EKA0_9GAMM</name>
<dbReference type="RefSeq" id="WP_345334592.1">
    <property type="nucleotide sequence ID" value="NZ_BAABJZ010000017.1"/>
</dbReference>
<accession>A0ABP9EKA0</accession>
<comment type="caution">
    <text evidence="2">The sequence shown here is derived from an EMBL/GenBank/DDBJ whole genome shotgun (WGS) entry which is preliminary data.</text>
</comment>
<organism evidence="2 3">
    <name type="scientific">Ferrimonas pelagia</name>
    <dbReference type="NCBI Taxonomy" id="1177826"/>
    <lineage>
        <taxon>Bacteria</taxon>
        <taxon>Pseudomonadati</taxon>
        <taxon>Pseudomonadota</taxon>
        <taxon>Gammaproteobacteria</taxon>
        <taxon>Alteromonadales</taxon>
        <taxon>Ferrimonadaceae</taxon>
        <taxon>Ferrimonas</taxon>
    </lineage>
</organism>
<proteinExistence type="predicted"/>
<dbReference type="Proteomes" id="UP001499988">
    <property type="component" value="Unassembled WGS sequence"/>
</dbReference>
<sequence length="57" mass="6597">MIARLFLIPILLSLLWYLYLQVNGYSLKKGQQGFIYIFTGSGALLVFMLVMLWLTQP</sequence>
<evidence type="ECO:0000313" key="2">
    <source>
        <dbReference type="EMBL" id="GAA4880635.1"/>
    </source>
</evidence>